<organism evidence="1 2">
    <name type="scientific">Desulfotruncus arcticus DSM 17038</name>
    <dbReference type="NCBI Taxonomy" id="1121424"/>
    <lineage>
        <taxon>Bacteria</taxon>
        <taxon>Bacillati</taxon>
        <taxon>Bacillota</taxon>
        <taxon>Clostridia</taxon>
        <taxon>Eubacteriales</taxon>
        <taxon>Desulfallaceae</taxon>
        <taxon>Desulfotruncus</taxon>
    </lineage>
</organism>
<gene>
    <name evidence="1" type="ORF">SAMN05660649_02464</name>
</gene>
<keyword evidence="2" id="KW-1185">Reference proteome</keyword>
<evidence type="ECO:0000313" key="2">
    <source>
        <dbReference type="Proteomes" id="UP000199337"/>
    </source>
</evidence>
<name>A0A1I2U2I8_9FIRM</name>
<dbReference type="AlphaFoldDB" id="A0A1I2U2I8"/>
<evidence type="ECO:0000313" key="1">
    <source>
        <dbReference type="EMBL" id="SFG71274.1"/>
    </source>
</evidence>
<dbReference type="RefSeq" id="WP_165613499.1">
    <property type="nucleotide sequence ID" value="NZ_FOOX01000008.1"/>
</dbReference>
<sequence length="47" mass="5403">MPKSQDSYIADAEMDIINKEANENAAQDYIRIHTSPEELVESRSTKY</sequence>
<protein>
    <submittedName>
        <fullName evidence="1">Uncharacterized protein</fullName>
    </submittedName>
</protein>
<accession>A0A1I2U2I8</accession>
<dbReference type="EMBL" id="FOOX01000008">
    <property type="protein sequence ID" value="SFG71274.1"/>
    <property type="molecule type" value="Genomic_DNA"/>
</dbReference>
<proteinExistence type="predicted"/>
<reference evidence="2" key="1">
    <citation type="submission" date="2016-10" db="EMBL/GenBank/DDBJ databases">
        <authorList>
            <person name="Varghese N."/>
            <person name="Submissions S."/>
        </authorList>
    </citation>
    <scope>NUCLEOTIDE SEQUENCE [LARGE SCALE GENOMIC DNA]</scope>
    <source>
        <strain evidence="2">DSM 17038</strain>
    </source>
</reference>
<dbReference type="Proteomes" id="UP000199337">
    <property type="component" value="Unassembled WGS sequence"/>
</dbReference>